<sequence>MKQPIGGFKRHLLIFAIACLCALPTLSIQAQAQSANCDLFGLGASASIANPFDPALGFNVFVKNDLKLKNNETEGAVALGGNLIIDGSYQVSVNSKGSFKVGGVPVTLVVGGMVDYRSGNSLQVNNNGYVKIGNPNGSKAWYTDQNGAYSPIRITKDNNYNSTPRLHLQANAQQLGVSAQNNPIFEANLIDFNAAFAQFEASAHTISQMANNANLTNPNGNPISNVNLPNQVKINLQTGVNVLNVTGTDLNKVSVFTYNNQPSANRILIVNVDAPGTFNWNVFNTGGIGEHVAPYILFNFPNTTTLKIQGNGSIIGSLLAPKAHINKASHNNIAGQIVGQSMEQASGENHWFGFAGSIGSQTGGGLPNGSTVTRELDDCSYIIDGNEFTPVASASCTSTPSYVLSGATTGSGTNLSGVALNPGTTTITWTAGTSTYTVNVEIEDNIVPTVIGKDITVYLDENGEVNVSPEDVNNGSSDNCDLTLSLDKLTFSCADLGSNTATLTGSDEAGNSATTTVTITVEDNIAPTVVTKNITKMVNSATPVTITPQDVLVLNCGST</sequence>
<name>A0A150WY33_9BACT</name>
<dbReference type="AlphaFoldDB" id="A0A150WY33"/>
<dbReference type="OrthoDB" id="9805017at2"/>
<protein>
    <recommendedName>
        <fullName evidence="2">Choice-of-anchor A domain-containing protein</fullName>
    </recommendedName>
</protein>
<dbReference type="Proteomes" id="UP000075606">
    <property type="component" value="Unassembled WGS sequence"/>
</dbReference>
<accession>A0A150WY33</accession>
<dbReference type="Pfam" id="PF20597">
    <property type="entry name" value="pAdhesive_15"/>
    <property type="match status" value="1"/>
</dbReference>
<feature type="non-terminal residue" evidence="3">
    <location>
        <position position="559"/>
    </location>
</feature>
<reference evidence="3 4" key="1">
    <citation type="submission" date="2016-01" db="EMBL/GenBank/DDBJ databases">
        <title>Genome sequencing of Roseivirga spongicola UST030701-084.</title>
        <authorList>
            <person name="Selvaratnam C."/>
            <person name="Thevarajoo S."/>
            <person name="Goh K.M."/>
            <person name="Ee R."/>
            <person name="Chan K.-G."/>
            <person name="Chong C.S."/>
        </authorList>
    </citation>
    <scope>NUCLEOTIDE SEQUENCE [LARGE SCALE GENOMIC DNA]</scope>
    <source>
        <strain evidence="3 4">UST030701-084</strain>
    </source>
</reference>
<gene>
    <name evidence="3" type="ORF">AWW68_18455</name>
</gene>
<keyword evidence="1" id="KW-0732">Signal</keyword>
<dbReference type="STRING" id="333140.AWW68_18455"/>
<dbReference type="NCBIfam" id="TIGR04215">
    <property type="entry name" value="choice_anch_A"/>
    <property type="match status" value="1"/>
</dbReference>
<feature type="signal peptide" evidence="1">
    <location>
        <begin position="1"/>
        <end position="32"/>
    </location>
</feature>
<evidence type="ECO:0000313" key="4">
    <source>
        <dbReference type="Proteomes" id="UP000075606"/>
    </source>
</evidence>
<dbReference type="InterPro" id="IPR026588">
    <property type="entry name" value="Choice_anch_A"/>
</dbReference>
<proteinExistence type="predicted"/>
<evidence type="ECO:0000313" key="3">
    <source>
        <dbReference type="EMBL" id="KYG71192.1"/>
    </source>
</evidence>
<comment type="caution">
    <text evidence="3">The sequence shown here is derived from an EMBL/GenBank/DDBJ whole genome shotgun (WGS) entry which is preliminary data.</text>
</comment>
<dbReference type="EMBL" id="LRPC01000033">
    <property type="protein sequence ID" value="KYG71192.1"/>
    <property type="molecule type" value="Genomic_DNA"/>
</dbReference>
<dbReference type="RefSeq" id="WP_068225177.1">
    <property type="nucleotide sequence ID" value="NZ_LRPC01000033.1"/>
</dbReference>
<evidence type="ECO:0000256" key="1">
    <source>
        <dbReference type="SAM" id="SignalP"/>
    </source>
</evidence>
<keyword evidence="4" id="KW-1185">Reference proteome</keyword>
<feature type="domain" description="Choice-of-anchor A" evidence="2">
    <location>
        <begin position="51"/>
        <end position="351"/>
    </location>
</feature>
<feature type="chain" id="PRO_5007573698" description="Choice-of-anchor A domain-containing protein" evidence="1">
    <location>
        <begin position="33"/>
        <end position="559"/>
    </location>
</feature>
<evidence type="ECO:0000259" key="2">
    <source>
        <dbReference type="Pfam" id="PF20597"/>
    </source>
</evidence>
<organism evidence="3 4">
    <name type="scientific">Roseivirga spongicola</name>
    <dbReference type="NCBI Taxonomy" id="333140"/>
    <lineage>
        <taxon>Bacteria</taxon>
        <taxon>Pseudomonadati</taxon>
        <taxon>Bacteroidota</taxon>
        <taxon>Cytophagia</taxon>
        <taxon>Cytophagales</taxon>
        <taxon>Roseivirgaceae</taxon>
        <taxon>Roseivirga</taxon>
    </lineage>
</organism>